<dbReference type="PANTHER" id="PTHR39327">
    <property type="match status" value="1"/>
</dbReference>
<accession>A0A1M7U3S0</accession>
<evidence type="ECO:0000313" key="2">
    <source>
        <dbReference type="Proteomes" id="UP000184096"/>
    </source>
</evidence>
<proteinExistence type="predicted"/>
<organism evidence="1 2">
    <name type="scientific">Bradyrhizobium erythrophlei</name>
    <dbReference type="NCBI Taxonomy" id="1437360"/>
    <lineage>
        <taxon>Bacteria</taxon>
        <taxon>Pseudomonadati</taxon>
        <taxon>Pseudomonadota</taxon>
        <taxon>Alphaproteobacteria</taxon>
        <taxon>Hyphomicrobiales</taxon>
        <taxon>Nitrobacteraceae</taxon>
        <taxon>Bradyrhizobium</taxon>
    </lineage>
</organism>
<sequence length="290" mass="31993">MVRLRISAALQRSLTVLVISPLVITGFVVCAAVSLASSLTVLSVAFKVSDHHTVESRLSSAQPPLWNDLWNDAIAGLASVADRGVQISLASRLASVQPLPRNDLRHGAAAALANVPDGPPQGLQFIRLDVPTLAPMAFTRFCLEYPAECKPQRLVFAGDRIELNITRWAELEDVNRTVNSSIHPERNEDGLAGEKWLLGPDRGDCNDYAVTKRHELIARGWPARTVLLSEVVTVSGEHHLVTVVRTDSGDLVLDNLTDQIMPWSRTPYRWVRIQMPKNPNYWASISERSA</sequence>
<name>A0A1M7U3S0_9BRAD</name>
<dbReference type="RefSeq" id="WP_083587607.1">
    <property type="nucleotide sequence ID" value="NZ_LT670849.1"/>
</dbReference>
<dbReference type="Pfam" id="PF06035">
    <property type="entry name" value="Peptidase_C93"/>
    <property type="match status" value="1"/>
</dbReference>
<dbReference type="EMBL" id="LT670849">
    <property type="protein sequence ID" value="SHN77596.1"/>
    <property type="molecule type" value="Genomic_DNA"/>
</dbReference>
<dbReference type="Gene3D" id="3.10.620.30">
    <property type="match status" value="1"/>
</dbReference>
<evidence type="ECO:0000313" key="1">
    <source>
        <dbReference type="EMBL" id="SHN77596.1"/>
    </source>
</evidence>
<reference evidence="2" key="1">
    <citation type="submission" date="2016-11" db="EMBL/GenBank/DDBJ databases">
        <authorList>
            <person name="Varghese N."/>
            <person name="Submissions S."/>
        </authorList>
    </citation>
    <scope>NUCLEOTIDE SEQUENCE [LARGE SCALE GENOMIC DNA]</scope>
    <source>
        <strain evidence="2">GAS401</strain>
    </source>
</reference>
<dbReference type="InterPro" id="IPR010319">
    <property type="entry name" value="Transglutaminase-like_Cys_pept"/>
</dbReference>
<keyword evidence="2" id="KW-1185">Reference proteome</keyword>
<dbReference type="PANTHER" id="PTHR39327:SF1">
    <property type="entry name" value="BLR5470 PROTEIN"/>
    <property type="match status" value="1"/>
</dbReference>
<gene>
    <name evidence="1" type="ORF">SAMN05444170_3467</name>
</gene>
<dbReference type="Proteomes" id="UP000184096">
    <property type="component" value="Chromosome I"/>
</dbReference>
<protein>
    <submittedName>
        <fullName evidence="1">Predicted transglutaminase-like cysteine proteinase</fullName>
    </submittedName>
</protein>
<dbReference type="AlphaFoldDB" id="A0A1M7U3S0"/>